<dbReference type="Proteomes" id="UP000270342">
    <property type="component" value="Unassembled WGS sequence"/>
</dbReference>
<evidence type="ECO:0000313" key="2">
    <source>
        <dbReference type="Proteomes" id="UP000270342"/>
    </source>
</evidence>
<protein>
    <submittedName>
        <fullName evidence="1">Uncharacterized protein</fullName>
    </submittedName>
</protein>
<gene>
    <name evidence="1" type="ORF">D7S86_09655</name>
</gene>
<comment type="caution">
    <text evidence="1">The sequence shown here is derived from an EMBL/GenBank/DDBJ whole genome shotgun (WGS) entry which is preliminary data.</text>
</comment>
<keyword evidence="2" id="KW-1185">Reference proteome</keyword>
<dbReference type="AlphaFoldDB" id="A0A494Y8H8"/>
<proteinExistence type="predicted"/>
<sequence>MGCRCSHTTGGRIMRQLTHAHFGQHSNLVQSIIRDALREAAMADTYQDALDATGDALAAIAHLVQAEVRHD</sequence>
<organism evidence="1 2">
    <name type="scientific">Pararobbsia silviterrae</name>
    <dbReference type="NCBI Taxonomy" id="1792498"/>
    <lineage>
        <taxon>Bacteria</taxon>
        <taxon>Pseudomonadati</taxon>
        <taxon>Pseudomonadota</taxon>
        <taxon>Betaproteobacteria</taxon>
        <taxon>Burkholderiales</taxon>
        <taxon>Burkholderiaceae</taxon>
        <taxon>Pararobbsia</taxon>
    </lineage>
</organism>
<name>A0A494Y8H8_9BURK</name>
<reference evidence="1 2" key="1">
    <citation type="submission" date="2018-10" db="EMBL/GenBank/DDBJ databases">
        <title>Robbsia sp. DHC34, isolated from soil.</title>
        <authorList>
            <person name="Gao Z.-H."/>
            <person name="Qiu L.-H."/>
        </authorList>
    </citation>
    <scope>NUCLEOTIDE SEQUENCE [LARGE SCALE GENOMIC DNA]</scope>
    <source>
        <strain evidence="1 2">DHC34</strain>
    </source>
</reference>
<accession>A0A494Y8H8</accession>
<dbReference type="EMBL" id="RBZU01000003">
    <property type="protein sequence ID" value="RKP56616.1"/>
    <property type="molecule type" value="Genomic_DNA"/>
</dbReference>
<evidence type="ECO:0000313" key="1">
    <source>
        <dbReference type="EMBL" id="RKP56616.1"/>
    </source>
</evidence>